<evidence type="ECO:0000313" key="3">
    <source>
        <dbReference type="Proteomes" id="UP000187455"/>
    </source>
</evidence>
<keyword evidence="3" id="KW-1185">Reference proteome</keyword>
<protein>
    <submittedName>
        <fullName evidence="2">Uncharacterized protein</fullName>
    </submittedName>
</protein>
<dbReference type="AlphaFoldDB" id="A0A1R0H444"/>
<gene>
    <name evidence="2" type="ORF">AYI68_g1957</name>
</gene>
<evidence type="ECO:0000313" key="2">
    <source>
        <dbReference type="EMBL" id="OLY83894.1"/>
    </source>
</evidence>
<evidence type="ECO:0000256" key="1">
    <source>
        <dbReference type="SAM" id="MobiDB-lite"/>
    </source>
</evidence>
<feature type="compositionally biased region" description="Pro residues" evidence="1">
    <location>
        <begin position="49"/>
        <end position="60"/>
    </location>
</feature>
<comment type="caution">
    <text evidence="2">The sequence shown here is derived from an EMBL/GenBank/DDBJ whole genome shotgun (WGS) entry which is preliminary data.</text>
</comment>
<organism evidence="2 3">
    <name type="scientific">Smittium mucronatum</name>
    <dbReference type="NCBI Taxonomy" id="133383"/>
    <lineage>
        <taxon>Eukaryota</taxon>
        <taxon>Fungi</taxon>
        <taxon>Fungi incertae sedis</taxon>
        <taxon>Zoopagomycota</taxon>
        <taxon>Kickxellomycotina</taxon>
        <taxon>Harpellomycetes</taxon>
        <taxon>Harpellales</taxon>
        <taxon>Legeriomycetaceae</taxon>
        <taxon>Smittium</taxon>
    </lineage>
</organism>
<feature type="compositionally biased region" description="Polar residues" evidence="1">
    <location>
        <begin position="37"/>
        <end position="47"/>
    </location>
</feature>
<dbReference type="EMBL" id="LSSL01000710">
    <property type="protein sequence ID" value="OLY83894.1"/>
    <property type="molecule type" value="Genomic_DNA"/>
</dbReference>
<sequence length="222" mass="24178">MATNYKEMNENMDAFKLSPSQTPFYWGPKSFHKSISQVFSSHSSKTATPPLPLPPPPPSTNPTSYFPIQQHNQQHIQYSSRSAFQLASHACGIYPGHVPEELIGHPLNESSRYGSMNDTKRANHVAEESNPSGFMQLDEQNILNGLIHNFRADSVPRFRPDVDSDLKQSWNCQTDDFLAKDSAEKSFGLNGGNSGNGGVGGGSDGVYSSIWSLGSSSSPSPS</sequence>
<feature type="region of interest" description="Disordered" evidence="1">
    <location>
        <begin position="37"/>
        <end position="62"/>
    </location>
</feature>
<accession>A0A1R0H444</accession>
<reference evidence="2 3" key="1">
    <citation type="journal article" date="2016" name="Mol. Biol. Evol.">
        <title>Genome-Wide Survey of Gut Fungi (Harpellales) Reveals the First Horizontally Transferred Ubiquitin Gene from a Mosquito Host.</title>
        <authorList>
            <person name="Wang Y."/>
            <person name="White M.M."/>
            <person name="Kvist S."/>
            <person name="Moncalvo J.M."/>
        </authorList>
    </citation>
    <scope>NUCLEOTIDE SEQUENCE [LARGE SCALE GENOMIC DNA]</scope>
    <source>
        <strain evidence="2 3">ALG-7-W6</strain>
    </source>
</reference>
<proteinExistence type="predicted"/>
<dbReference type="Proteomes" id="UP000187455">
    <property type="component" value="Unassembled WGS sequence"/>
</dbReference>
<feature type="non-terminal residue" evidence="2">
    <location>
        <position position="222"/>
    </location>
</feature>
<name>A0A1R0H444_9FUNG</name>